<gene>
    <name evidence="8" type="ORF">GO495_30055</name>
</gene>
<comment type="similarity">
    <text evidence="1">Belongs to the glycosyl hydrolase 18 family.</text>
</comment>
<evidence type="ECO:0000256" key="5">
    <source>
        <dbReference type="ARBA" id="ARBA00023295"/>
    </source>
</evidence>
<sequence>MIKQLYYACVLIPIMSIVSCQKKDAPPVINPPVTDSLHIKIPKPPFKVAYYAFDATPNLLPLTNFATEANVVVLFEGTAWEMADSVHYGKSDSYILTVNPNYHSYKSILTHVRTLQKAGVKVLMNVDDASSWNTTTPFTDYQGKGLNYQQFAAFVKACITDSLHLDGIALDVEHMANTPANSNFITLIKELGKYYGPLSPDSSYTIYTAAIYTGGRAGYAIGQSPDVAKYLNFVQDMGYFQNNVTRFNRWSDSIGAAKTMIGVAKVYNTLTSAKAAATWQPAVGNKAGIMVFAGNVDSAYTNATFRAL</sequence>
<comment type="caution">
    <text evidence="8">The sequence shown here is derived from an EMBL/GenBank/DDBJ whole genome shotgun (WGS) entry which is preliminary data.</text>
</comment>
<dbReference type="GO" id="GO:0033925">
    <property type="term" value="F:mannosyl-glycoprotein endo-beta-N-acetylglucosaminidase activity"/>
    <property type="evidence" value="ECO:0007669"/>
    <property type="project" value="UniProtKB-EC"/>
</dbReference>
<evidence type="ECO:0000256" key="6">
    <source>
        <dbReference type="ARBA" id="ARBA00034414"/>
    </source>
</evidence>
<evidence type="ECO:0000256" key="3">
    <source>
        <dbReference type="ARBA" id="ARBA00022729"/>
    </source>
</evidence>
<organism evidence="8 9">
    <name type="scientific">Chitinophaga oryziterrae</name>
    <dbReference type="NCBI Taxonomy" id="1031224"/>
    <lineage>
        <taxon>Bacteria</taxon>
        <taxon>Pseudomonadati</taxon>
        <taxon>Bacteroidota</taxon>
        <taxon>Chitinophagia</taxon>
        <taxon>Chitinophagales</taxon>
        <taxon>Chitinophagaceae</taxon>
        <taxon>Chitinophaga</taxon>
    </lineage>
</organism>
<keyword evidence="3" id="KW-0732">Signal</keyword>
<evidence type="ECO:0000259" key="7">
    <source>
        <dbReference type="PROSITE" id="PS51910"/>
    </source>
</evidence>
<accession>A0A6N8JHY0</accession>
<dbReference type="OrthoDB" id="7183084at2"/>
<name>A0A6N8JHY0_9BACT</name>
<reference evidence="8 9" key="1">
    <citation type="submission" date="2019-12" db="EMBL/GenBank/DDBJ databases">
        <title>The draft genomic sequence of strain Chitinophaga oryziterrae JCM 16595.</title>
        <authorList>
            <person name="Zhang X."/>
        </authorList>
    </citation>
    <scope>NUCLEOTIDE SEQUENCE [LARGE SCALE GENOMIC DNA]</scope>
    <source>
        <strain evidence="8 9">JCM 16595</strain>
    </source>
</reference>
<dbReference type="PROSITE" id="PS51910">
    <property type="entry name" value="GH18_2"/>
    <property type="match status" value="1"/>
</dbReference>
<evidence type="ECO:0000313" key="9">
    <source>
        <dbReference type="Proteomes" id="UP000468388"/>
    </source>
</evidence>
<keyword evidence="9" id="KW-1185">Reference proteome</keyword>
<dbReference type="InterPro" id="IPR017853">
    <property type="entry name" value="GH"/>
</dbReference>
<dbReference type="RefSeq" id="WP_157303661.1">
    <property type="nucleotide sequence ID" value="NZ_BAAAZB010000005.1"/>
</dbReference>
<evidence type="ECO:0000256" key="2">
    <source>
        <dbReference type="ARBA" id="ARBA00012566"/>
    </source>
</evidence>
<proteinExistence type="inferred from homology"/>
<keyword evidence="5" id="KW-0326">Glycosidase</keyword>
<dbReference type="InterPro" id="IPR001223">
    <property type="entry name" value="Glyco_hydro18_cat"/>
</dbReference>
<dbReference type="EMBL" id="WRXO01000013">
    <property type="protein sequence ID" value="MVT44873.1"/>
    <property type="molecule type" value="Genomic_DNA"/>
</dbReference>
<keyword evidence="4" id="KW-0378">Hydrolase</keyword>
<protein>
    <recommendedName>
        <fullName evidence="2">mannosyl-glycoprotein endo-beta-N-acetylglucosaminidase</fullName>
        <ecNumber evidence="2">3.2.1.96</ecNumber>
    </recommendedName>
</protein>
<dbReference type="Pfam" id="PF23916">
    <property type="entry name" value="TIM-barrel_EndoS"/>
    <property type="match status" value="1"/>
</dbReference>
<dbReference type="GO" id="GO:0005975">
    <property type="term" value="P:carbohydrate metabolic process"/>
    <property type="evidence" value="ECO:0007669"/>
    <property type="project" value="InterPro"/>
</dbReference>
<dbReference type="Proteomes" id="UP000468388">
    <property type="component" value="Unassembled WGS sequence"/>
</dbReference>
<evidence type="ECO:0000313" key="8">
    <source>
        <dbReference type="EMBL" id="MVT44873.1"/>
    </source>
</evidence>
<dbReference type="EC" id="3.2.1.96" evidence="2"/>
<dbReference type="PROSITE" id="PS51257">
    <property type="entry name" value="PROKAR_LIPOPROTEIN"/>
    <property type="match status" value="1"/>
</dbReference>
<dbReference type="Gene3D" id="3.20.20.80">
    <property type="entry name" value="Glycosidases"/>
    <property type="match status" value="1"/>
</dbReference>
<feature type="domain" description="GH18" evidence="7">
    <location>
        <begin position="45"/>
        <end position="308"/>
    </location>
</feature>
<evidence type="ECO:0000256" key="4">
    <source>
        <dbReference type="ARBA" id="ARBA00022801"/>
    </source>
</evidence>
<dbReference type="SUPFAM" id="SSF51445">
    <property type="entry name" value="(Trans)glycosidases"/>
    <property type="match status" value="1"/>
</dbReference>
<dbReference type="AlphaFoldDB" id="A0A6N8JHY0"/>
<comment type="catalytic activity">
    <reaction evidence="6">
        <text>an N(4)-(oligosaccharide-(1-&gt;3)-[oligosaccharide-(1-&gt;6)]-beta-D-Man-(1-&gt;4)-beta-D-GlcNAc-(1-&gt;4)-alpha-D-GlcNAc)-L-asparaginyl-[protein] + H2O = an oligosaccharide-(1-&gt;3)-[oligosaccharide-(1-&gt;6)]-beta-D-Man-(1-&gt;4)-D-GlcNAc + N(4)-(N-acetyl-beta-D-glucosaminyl)-L-asparaginyl-[protein]</text>
        <dbReference type="Rhea" id="RHEA:73067"/>
        <dbReference type="Rhea" id="RHEA-COMP:12603"/>
        <dbReference type="Rhea" id="RHEA-COMP:18176"/>
        <dbReference type="ChEBI" id="CHEBI:15377"/>
        <dbReference type="ChEBI" id="CHEBI:132248"/>
        <dbReference type="ChEBI" id="CHEBI:192714"/>
        <dbReference type="ChEBI" id="CHEBI:192715"/>
        <dbReference type="EC" id="3.2.1.96"/>
    </reaction>
</comment>
<evidence type="ECO:0000256" key="1">
    <source>
        <dbReference type="ARBA" id="ARBA00009336"/>
    </source>
</evidence>
<dbReference type="InterPro" id="IPR057016">
    <property type="entry name" value="EndoS_F2-like_TIM-barrel"/>
</dbReference>